<dbReference type="Pfam" id="PF07224">
    <property type="entry name" value="Chlorophyllase"/>
    <property type="match status" value="2"/>
</dbReference>
<evidence type="ECO:0000313" key="1">
    <source>
        <dbReference type="EMBL" id="KAK1289333.1"/>
    </source>
</evidence>
<dbReference type="InterPro" id="IPR029058">
    <property type="entry name" value="AB_hydrolase_fold"/>
</dbReference>
<proteinExistence type="predicted"/>
<gene>
    <name evidence="1" type="primary">CLH1</name>
    <name evidence="1" type="ORF">QJS10_CPB18g01567</name>
</gene>
<name>A0AAV9CJF5_ACOCL</name>
<dbReference type="GO" id="GO:0015996">
    <property type="term" value="P:chlorophyll catabolic process"/>
    <property type="evidence" value="ECO:0007669"/>
    <property type="project" value="TreeGrafter"/>
</dbReference>
<reference evidence="1" key="1">
    <citation type="journal article" date="2023" name="Nat. Commun.">
        <title>Diploid and tetraploid genomes of Acorus and the evolution of monocots.</title>
        <authorList>
            <person name="Ma L."/>
            <person name="Liu K.W."/>
            <person name="Li Z."/>
            <person name="Hsiao Y.Y."/>
            <person name="Qi Y."/>
            <person name="Fu T."/>
            <person name="Tang G.D."/>
            <person name="Zhang D."/>
            <person name="Sun W.H."/>
            <person name="Liu D.K."/>
            <person name="Li Y."/>
            <person name="Chen G.Z."/>
            <person name="Liu X.D."/>
            <person name="Liao X.Y."/>
            <person name="Jiang Y.T."/>
            <person name="Yu X."/>
            <person name="Hao Y."/>
            <person name="Huang J."/>
            <person name="Zhao X.W."/>
            <person name="Ke S."/>
            <person name="Chen Y.Y."/>
            <person name="Wu W.L."/>
            <person name="Hsu J.L."/>
            <person name="Lin Y.F."/>
            <person name="Huang M.D."/>
            <person name="Li C.Y."/>
            <person name="Huang L."/>
            <person name="Wang Z.W."/>
            <person name="Zhao X."/>
            <person name="Zhong W.Y."/>
            <person name="Peng D.H."/>
            <person name="Ahmad S."/>
            <person name="Lan S."/>
            <person name="Zhang J.S."/>
            <person name="Tsai W.C."/>
            <person name="Van de Peer Y."/>
            <person name="Liu Z.J."/>
        </authorList>
    </citation>
    <scope>NUCLEOTIDE SEQUENCE</scope>
    <source>
        <strain evidence="1">CP</strain>
    </source>
</reference>
<dbReference type="GO" id="GO:0047746">
    <property type="term" value="F:chlorophyllase activity"/>
    <property type="evidence" value="ECO:0007669"/>
    <property type="project" value="TreeGrafter"/>
</dbReference>
<dbReference type="AlphaFoldDB" id="A0AAV9CJF5"/>
<dbReference type="EMBL" id="JAUJYO010000018">
    <property type="protein sequence ID" value="KAK1289333.1"/>
    <property type="molecule type" value="Genomic_DNA"/>
</dbReference>
<comment type="caution">
    <text evidence="1">The sequence shown here is derived from an EMBL/GenBank/DDBJ whole genome shotgun (WGS) entry which is preliminary data.</text>
</comment>
<keyword evidence="2" id="KW-1185">Reference proteome</keyword>
<dbReference type="Proteomes" id="UP001180020">
    <property type="component" value="Unassembled WGS sequence"/>
</dbReference>
<accession>A0AAV9CJF5</accession>
<organism evidence="1 2">
    <name type="scientific">Acorus calamus</name>
    <name type="common">Sweet flag</name>
    <dbReference type="NCBI Taxonomy" id="4465"/>
    <lineage>
        <taxon>Eukaryota</taxon>
        <taxon>Viridiplantae</taxon>
        <taxon>Streptophyta</taxon>
        <taxon>Embryophyta</taxon>
        <taxon>Tracheophyta</taxon>
        <taxon>Spermatophyta</taxon>
        <taxon>Magnoliopsida</taxon>
        <taxon>Liliopsida</taxon>
        <taxon>Acoraceae</taxon>
        <taxon>Acorus</taxon>
    </lineage>
</organism>
<dbReference type="InterPro" id="IPR017395">
    <property type="entry name" value="Chlorophyllase-like"/>
</dbReference>
<sequence>MEIRDAVKVADWISSGLKSLLPTGVNPNLHKLALAGHSRGGHTAFSIALGRDAKPSLNFSALIGVDPVAGTSKSSQIKPEILDFKRGSFELDMPVMVIGSGLGEERLDLLLPPCTPKGSGKNREPMRRSVGVAFLRAYLEGEKGELLGIVTEPQIAPAELNPAVLREV</sequence>
<dbReference type="SUPFAM" id="SSF53474">
    <property type="entry name" value="alpha/beta-Hydrolases"/>
    <property type="match status" value="1"/>
</dbReference>
<reference evidence="1" key="2">
    <citation type="submission" date="2023-06" db="EMBL/GenBank/DDBJ databases">
        <authorList>
            <person name="Ma L."/>
            <person name="Liu K.-W."/>
            <person name="Li Z."/>
            <person name="Hsiao Y.-Y."/>
            <person name="Qi Y."/>
            <person name="Fu T."/>
            <person name="Tang G."/>
            <person name="Zhang D."/>
            <person name="Sun W.-H."/>
            <person name="Liu D.-K."/>
            <person name="Li Y."/>
            <person name="Chen G.-Z."/>
            <person name="Liu X.-D."/>
            <person name="Liao X.-Y."/>
            <person name="Jiang Y.-T."/>
            <person name="Yu X."/>
            <person name="Hao Y."/>
            <person name="Huang J."/>
            <person name="Zhao X.-W."/>
            <person name="Ke S."/>
            <person name="Chen Y.-Y."/>
            <person name="Wu W.-L."/>
            <person name="Hsu J.-L."/>
            <person name="Lin Y.-F."/>
            <person name="Huang M.-D."/>
            <person name="Li C.-Y."/>
            <person name="Huang L."/>
            <person name="Wang Z.-W."/>
            <person name="Zhao X."/>
            <person name="Zhong W.-Y."/>
            <person name="Peng D.-H."/>
            <person name="Ahmad S."/>
            <person name="Lan S."/>
            <person name="Zhang J.-S."/>
            <person name="Tsai W.-C."/>
            <person name="Van De Peer Y."/>
            <person name="Liu Z.-J."/>
        </authorList>
    </citation>
    <scope>NUCLEOTIDE SEQUENCE</scope>
    <source>
        <strain evidence="1">CP</strain>
        <tissue evidence="1">Leaves</tissue>
    </source>
</reference>
<dbReference type="Gene3D" id="3.40.50.1820">
    <property type="entry name" value="alpha/beta hydrolase"/>
    <property type="match status" value="1"/>
</dbReference>
<evidence type="ECO:0000313" key="2">
    <source>
        <dbReference type="Proteomes" id="UP001180020"/>
    </source>
</evidence>
<dbReference type="PANTHER" id="PTHR33428">
    <property type="entry name" value="CHLOROPHYLLASE-2, CHLOROPLASTIC"/>
    <property type="match status" value="1"/>
</dbReference>
<protein>
    <submittedName>
        <fullName evidence="1">Chlorophyllase-1</fullName>
    </submittedName>
</protein>
<dbReference type="PANTHER" id="PTHR33428:SF10">
    <property type="entry name" value="CHLOROPHYLLASE-1"/>
    <property type="match status" value="1"/>
</dbReference>